<name>A0ABX2ZZN9_9GAMM</name>
<dbReference type="PANTHER" id="PTHR43011">
    <property type="entry name" value="IRON-SULFUR CLUSTER ASSEMBLY 2 HOMOLOG, MITOCHONDRIAL"/>
    <property type="match status" value="1"/>
</dbReference>
<dbReference type="EMBL" id="MDTU01000001">
    <property type="protein sequence ID" value="ODN42076.1"/>
    <property type="molecule type" value="Genomic_DNA"/>
</dbReference>
<dbReference type="InterPro" id="IPR035903">
    <property type="entry name" value="HesB-like_dom_sf"/>
</dbReference>
<dbReference type="Gene3D" id="2.60.300.12">
    <property type="entry name" value="HesB-like domain"/>
    <property type="match status" value="1"/>
</dbReference>
<organism evidence="2 3">
    <name type="scientific">Piscirickettsia litoralis</name>
    <dbReference type="NCBI Taxonomy" id="1891921"/>
    <lineage>
        <taxon>Bacteria</taxon>
        <taxon>Pseudomonadati</taxon>
        <taxon>Pseudomonadota</taxon>
        <taxon>Gammaproteobacteria</taxon>
        <taxon>Thiotrichales</taxon>
        <taxon>Piscirickettsiaceae</taxon>
        <taxon>Piscirickettsia</taxon>
    </lineage>
</organism>
<dbReference type="PANTHER" id="PTHR43011:SF1">
    <property type="entry name" value="IRON-SULFUR CLUSTER ASSEMBLY 2 HOMOLOG, MITOCHONDRIAL"/>
    <property type="match status" value="1"/>
</dbReference>
<proteinExistence type="predicted"/>
<evidence type="ECO:0000259" key="1">
    <source>
        <dbReference type="Pfam" id="PF01521"/>
    </source>
</evidence>
<protein>
    <submittedName>
        <fullName evidence="2">Iron-sulfur cluster assembly accessory family protein</fullName>
    </submittedName>
</protein>
<evidence type="ECO:0000313" key="3">
    <source>
        <dbReference type="Proteomes" id="UP000094329"/>
    </source>
</evidence>
<gene>
    <name evidence="2" type="ORF">BGC07_02790</name>
</gene>
<feature type="domain" description="Core" evidence="1">
    <location>
        <begin position="15"/>
        <end position="116"/>
    </location>
</feature>
<dbReference type="Proteomes" id="UP000094329">
    <property type="component" value="Unassembled WGS sequence"/>
</dbReference>
<dbReference type="InterPro" id="IPR000361">
    <property type="entry name" value="ATAP_core_dom"/>
</dbReference>
<comment type="caution">
    <text evidence="2">The sequence shown here is derived from an EMBL/GenBank/DDBJ whole genome shotgun (WGS) entry which is preliminary data.</text>
</comment>
<dbReference type="InterPro" id="IPR016092">
    <property type="entry name" value="ATAP"/>
</dbReference>
<dbReference type="SUPFAM" id="SSF89360">
    <property type="entry name" value="HesB-like domain"/>
    <property type="match status" value="1"/>
</dbReference>
<dbReference type="NCBIfam" id="TIGR00049">
    <property type="entry name" value="iron-sulfur cluster assembly accessory protein"/>
    <property type="match status" value="1"/>
</dbReference>
<keyword evidence="3" id="KW-1185">Reference proteome</keyword>
<accession>A0ABX2ZZN9</accession>
<dbReference type="RefSeq" id="WP_069311875.1">
    <property type="nucleotide sequence ID" value="NZ_MDTU01000001.1"/>
</dbReference>
<sequence>MSEGVVGFDPNEAADIKVTENAAQHFLSVLNKEGAKALRLYIRKSGCSGYRYETDLVDDGKEGDDRLDLESGLTLYIDKTSLPLINGMTIDYVAQPLGQSKVVFHNPREAAVCGCGESFTVTTE</sequence>
<evidence type="ECO:0000313" key="2">
    <source>
        <dbReference type="EMBL" id="ODN42076.1"/>
    </source>
</evidence>
<dbReference type="Pfam" id="PF01521">
    <property type="entry name" value="Fe-S_biosyn"/>
    <property type="match status" value="1"/>
</dbReference>
<reference evidence="2 3" key="1">
    <citation type="submission" date="2016-08" db="EMBL/GenBank/DDBJ databases">
        <title>Draft genome sequence of Candidatus Piscirickettsia litoralis, from seawater.</title>
        <authorList>
            <person name="Wan X."/>
            <person name="Lee A.J."/>
            <person name="Hou S."/>
            <person name="Donachie S.P."/>
        </authorList>
    </citation>
    <scope>NUCLEOTIDE SEQUENCE [LARGE SCALE GENOMIC DNA]</scope>
    <source>
        <strain evidence="2 3">Y2</strain>
    </source>
</reference>